<dbReference type="RefSeq" id="WP_188500629.1">
    <property type="nucleotide sequence ID" value="NZ_BMFP01000002.1"/>
</dbReference>
<evidence type="ECO:0000256" key="1">
    <source>
        <dbReference type="SAM" id="SignalP"/>
    </source>
</evidence>
<evidence type="ECO:0000259" key="2">
    <source>
        <dbReference type="Pfam" id="PF13568"/>
    </source>
</evidence>
<keyword evidence="1" id="KW-0732">Signal</keyword>
<dbReference type="EMBL" id="BMFP01000002">
    <property type="protein sequence ID" value="GGG09128.1"/>
    <property type="molecule type" value="Genomic_DNA"/>
</dbReference>
<accession>A0ABQ1W0S3</accession>
<dbReference type="Proteomes" id="UP000634043">
    <property type="component" value="Unassembled WGS sequence"/>
</dbReference>
<proteinExistence type="predicted"/>
<keyword evidence="4" id="KW-1185">Reference proteome</keyword>
<organism evidence="3 4">
    <name type="scientific">Pontibacter amylolyticus</name>
    <dbReference type="NCBI Taxonomy" id="1424080"/>
    <lineage>
        <taxon>Bacteria</taxon>
        <taxon>Pseudomonadati</taxon>
        <taxon>Bacteroidota</taxon>
        <taxon>Cytophagia</taxon>
        <taxon>Cytophagales</taxon>
        <taxon>Hymenobacteraceae</taxon>
        <taxon>Pontibacter</taxon>
    </lineage>
</organism>
<name>A0ABQ1W0S3_9BACT</name>
<evidence type="ECO:0000313" key="3">
    <source>
        <dbReference type="EMBL" id="GGG09128.1"/>
    </source>
</evidence>
<dbReference type="Pfam" id="PF13568">
    <property type="entry name" value="OMP_b-brl_2"/>
    <property type="match status" value="1"/>
</dbReference>
<dbReference type="PROSITE" id="PS51257">
    <property type="entry name" value="PROKAR_LIPOPROTEIN"/>
    <property type="match status" value="1"/>
</dbReference>
<dbReference type="InterPro" id="IPR025665">
    <property type="entry name" value="Beta-barrel_OMP_2"/>
</dbReference>
<comment type="caution">
    <text evidence="3">The sequence shown here is derived from an EMBL/GenBank/DDBJ whole genome shotgun (WGS) entry which is preliminary data.</text>
</comment>
<protein>
    <recommendedName>
        <fullName evidence="2">Outer membrane protein beta-barrel domain-containing protein</fullName>
    </recommendedName>
</protein>
<feature type="domain" description="Outer membrane protein beta-barrel" evidence="2">
    <location>
        <begin position="206"/>
        <end position="384"/>
    </location>
</feature>
<feature type="signal peptide" evidence="1">
    <location>
        <begin position="1"/>
        <end position="19"/>
    </location>
</feature>
<evidence type="ECO:0000313" key="4">
    <source>
        <dbReference type="Proteomes" id="UP000634043"/>
    </source>
</evidence>
<reference evidence="4" key="1">
    <citation type="journal article" date="2019" name="Int. J. Syst. Evol. Microbiol.">
        <title>The Global Catalogue of Microorganisms (GCM) 10K type strain sequencing project: providing services to taxonomists for standard genome sequencing and annotation.</title>
        <authorList>
            <consortium name="The Broad Institute Genomics Platform"/>
            <consortium name="The Broad Institute Genome Sequencing Center for Infectious Disease"/>
            <person name="Wu L."/>
            <person name="Ma J."/>
        </authorList>
    </citation>
    <scope>NUCLEOTIDE SEQUENCE [LARGE SCALE GENOMIC DNA]</scope>
    <source>
        <strain evidence="4">CGMCC 1.12749</strain>
    </source>
</reference>
<feature type="chain" id="PRO_5045118306" description="Outer membrane protein beta-barrel domain-containing protein" evidence="1">
    <location>
        <begin position="20"/>
        <end position="415"/>
    </location>
</feature>
<gene>
    <name evidence="3" type="ORF">GCM10011323_12090</name>
</gene>
<sequence>MIKFYTTLLLVLCSCTAYAQSDFRPGYIVNLAGDTLSGYVDYKESRSNNKFCSFKPSKESHSQQLGVDAIRAYGFKGDKAYEAKQVKTNEEELTKAFIEVLVKGRLSLYLYKARFFVEKDPDQLLELTNTAEEVYVNNTRVMKRSNEHIATLNTLMIDCQDQLNKIEDVSLSQRSLVTLVKNYNQCVAPEENRILKESKKWLVAKVGIAGSANTENLTFTSSDRRLALYDHARFDKVYYPSVGLVLNIVSPRLKERLSLQTEAFYATYDYIGYSNYSSFSEDVYYRNDFALELTSLKLNAAFRYTFIDKATQPYFNLGVSNRLLLNNTASRIQESESGNTIQTSKHSDTFLNKYHMGMMAGLGASYQIFSYRLFSELRYDKGMNIATPPEFSNVSRSLKAGSDTFSLIVGLYFNK</sequence>